<organism evidence="2 3">
    <name type="scientific">Chitinophaga japonensis</name>
    <name type="common">Flexibacter japonensis</name>
    <dbReference type="NCBI Taxonomy" id="104662"/>
    <lineage>
        <taxon>Bacteria</taxon>
        <taxon>Pseudomonadati</taxon>
        <taxon>Bacteroidota</taxon>
        <taxon>Chitinophagia</taxon>
        <taxon>Chitinophagales</taxon>
        <taxon>Chitinophagaceae</taxon>
        <taxon>Chitinophaga</taxon>
    </lineage>
</organism>
<dbReference type="OrthoDB" id="763581at2"/>
<evidence type="ECO:0000256" key="1">
    <source>
        <dbReference type="SAM" id="SignalP"/>
    </source>
</evidence>
<keyword evidence="3" id="KW-1185">Reference proteome</keyword>
<evidence type="ECO:0000313" key="3">
    <source>
        <dbReference type="Proteomes" id="UP000316778"/>
    </source>
</evidence>
<protein>
    <submittedName>
        <fullName evidence="2">Outer membrane protein with beta-barrel domain</fullName>
    </submittedName>
</protein>
<proteinExistence type="predicted"/>
<dbReference type="EMBL" id="VLLG01000005">
    <property type="protein sequence ID" value="TWI84093.1"/>
    <property type="molecule type" value="Genomic_DNA"/>
</dbReference>
<feature type="signal peptide" evidence="1">
    <location>
        <begin position="1"/>
        <end position="22"/>
    </location>
</feature>
<dbReference type="RefSeq" id="WP_145717626.1">
    <property type="nucleotide sequence ID" value="NZ_BAAAFY010000002.1"/>
</dbReference>
<dbReference type="Proteomes" id="UP000316778">
    <property type="component" value="Unassembled WGS sequence"/>
</dbReference>
<name>A0A562SSI6_CHIJA</name>
<reference evidence="2 3" key="1">
    <citation type="journal article" date="2013" name="Stand. Genomic Sci.">
        <title>Genomic Encyclopedia of Type Strains, Phase I: The one thousand microbial genomes (KMG-I) project.</title>
        <authorList>
            <person name="Kyrpides N.C."/>
            <person name="Woyke T."/>
            <person name="Eisen J.A."/>
            <person name="Garrity G."/>
            <person name="Lilburn T.G."/>
            <person name="Beck B.J."/>
            <person name="Whitman W.B."/>
            <person name="Hugenholtz P."/>
            <person name="Klenk H.P."/>
        </authorList>
    </citation>
    <scope>NUCLEOTIDE SEQUENCE [LARGE SCALE GENOMIC DNA]</scope>
    <source>
        <strain evidence="2 3">DSM 13484</strain>
    </source>
</reference>
<keyword evidence="1" id="KW-0732">Signal</keyword>
<gene>
    <name evidence="2" type="ORF">LX66_4455</name>
</gene>
<comment type="caution">
    <text evidence="2">The sequence shown here is derived from an EMBL/GenBank/DDBJ whole genome shotgun (WGS) entry which is preliminary data.</text>
</comment>
<dbReference type="AlphaFoldDB" id="A0A562SSI6"/>
<feature type="chain" id="PRO_5022146062" evidence="1">
    <location>
        <begin position="23"/>
        <end position="196"/>
    </location>
</feature>
<sequence length="196" mass="21268">MKTKQLFLLSALCLLAGNSLFAQDRRHEISLGYGLGTTSDFLDAFSDVLATAVSGGEISQDNENYSGAVHLSYKYLVMGRLGVGGTLVYEHANADAWQDGVHTGRIKRDYYTIAAEVDYRYVRRPFFTLYSGLGLGYTSHNEKYQPGGGAESSESTGHFNFQVTGIGARFGARVGGFAEAGFGYKGLFCVGAYARF</sequence>
<evidence type="ECO:0000313" key="2">
    <source>
        <dbReference type="EMBL" id="TWI84093.1"/>
    </source>
</evidence>
<accession>A0A562SSI6</accession>